<reference evidence="1 2" key="1">
    <citation type="submission" date="2024-09" db="EMBL/GenBank/DDBJ databases">
        <authorList>
            <person name="Lee S.D."/>
        </authorList>
    </citation>
    <scope>NUCLEOTIDE SEQUENCE [LARGE SCALE GENOMIC DNA]</scope>
    <source>
        <strain evidence="1 2">N1-1</strain>
    </source>
</reference>
<accession>A0ABV6V4H5</accession>
<name>A0ABV6V4H5_9ACTN</name>
<evidence type="ECO:0000313" key="2">
    <source>
        <dbReference type="Proteomes" id="UP001592582"/>
    </source>
</evidence>
<proteinExistence type="predicted"/>
<dbReference type="EMBL" id="JBHEZX010000002">
    <property type="protein sequence ID" value="MFC1408624.1"/>
    <property type="molecule type" value="Genomic_DNA"/>
</dbReference>
<protein>
    <submittedName>
        <fullName evidence="1">Uncharacterized protein</fullName>
    </submittedName>
</protein>
<keyword evidence="2" id="KW-1185">Reference proteome</keyword>
<organism evidence="1 2">
    <name type="scientific">Streptacidiphilus alkalitolerans</name>
    <dbReference type="NCBI Taxonomy" id="3342712"/>
    <lineage>
        <taxon>Bacteria</taxon>
        <taxon>Bacillati</taxon>
        <taxon>Actinomycetota</taxon>
        <taxon>Actinomycetes</taxon>
        <taxon>Kitasatosporales</taxon>
        <taxon>Streptomycetaceae</taxon>
        <taxon>Streptacidiphilus</taxon>
    </lineage>
</organism>
<dbReference type="Proteomes" id="UP001592582">
    <property type="component" value="Unassembled WGS sequence"/>
</dbReference>
<gene>
    <name evidence="1" type="ORF">ACEZDG_04950</name>
</gene>
<comment type="caution">
    <text evidence="1">The sequence shown here is derived from an EMBL/GenBank/DDBJ whole genome shotgun (WGS) entry which is preliminary data.</text>
</comment>
<evidence type="ECO:0000313" key="1">
    <source>
        <dbReference type="EMBL" id="MFC1408624.1"/>
    </source>
</evidence>
<sequence length="188" mass="20749">MATSLQDRPRFAVLSSLLSAPEEVTALELWDIGEQENAIVGLVDTLLHERVRLTERSRVQLAVLAETWGVWDSVGDRIGECEAADEENPPWWLVRPGRAEMIGGELVREIEQGHVLHGLELVVWLECGQCDDVLVRAYPRGPWGPSFLASLYAVVHPTWRGSAESPSLPETSVFPTAEEALGALNACR</sequence>
<dbReference type="RefSeq" id="WP_380502811.1">
    <property type="nucleotide sequence ID" value="NZ_JBHEZX010000002.1"/>
</dbReference>